<reference evidence="1 2" key="1">
    <citation type="submission" date="2020-08" db="EMBL/GenBank/DDBJ databases">
        <title>Sequencing the genomes of 1000 actinobacteria strains.</title>
        <authorList>
            <person name="Klenk H.-P."/>
        </authorList>
    </citation>
    <scope>NUCLEOTIDE SEQUENCE [LARGE SCALE GENOMIC DNA]</scope>
    <source>
        <strain evidence="1 2">DSM 43582</strain>
    </source>
</reference>
<name>A0A7W9UIA5_9NOCA</name>
<dbReference type="EMBL" id="JACHIT010000001">
    <property type="protein sequence ID" value="MBB5914056.1"/>
    <property type="molecule type" value="Genomic_DNA"/>
</dbReference>
<keyword evidence="2" id="KW-1185">Reference proteome</keyword>
<organism evidence="1 2">
    <name type="scientific">Nocardia transvalensis</name>
    <dbReference type="NCBI Taxonomy" id="37333"/>
    <lineage>
        <taxon>Bacteria</taxon>
        <taxon>Bacillati</taxon>
        <taxon>Actinomycetota</taxon>
        <taxon>Actinomycetes</taxon>
        <taxon>Mycobacteriales</taxon>
        <taxon>Nocardiaceae</taxon>
        <taxon>Nocardia</taxon>
    </lineage>
</organism>
<protein>
    <submittedName>
        <fullName evidence="1">Uncharacterized protein</fullName>
    </submittedName>
</protein>
<dbReference type="AlphaFoldDB" id="A0A7W9UIA5"/>
<evidence type="ECO:0000313" key="1">
    <source>
        <dbReference type="EMBL" id="MBB5914056.1"/>
    </source>
</evidence>
<comment type="caution">
    <text evidence="1">The sequence shown here is derived from an EMBL/GenBank/DDBJ whole genome shotgun (WGS) entry which is preliminary data.</text>
</comment>
<accession>A0A7W9UIA5</accession>
<evidence type="ECO:0000313" key="2">
    <source>
        <dbReference type="Proteomes" id="UP000540412"/>
    </source>
</evidence>
<dbReference type="RefSeq" id="WP_040751525.1">
    <property type="nucleotide sequence ID" value="NZ_JACHIT010000001.1"/>
</dbReference>
<sequence>MGSLQDFVGDAVDRSVALGDGTAVIDAGSGIVQWLSSAQGVFDIEVVLPNRESHRSWRQRLRGRMRTEPESALTERQLAVIGSAGFVDSGAGYVLRADEAGLDRDHVVHVVVTMLHDVLEAQDDSNLSVEIF</sequence>
<gene>
    <name evidence="1" type="ORF">BJY24_002923</name>
</gene>
<dbReference type="Proteomes" id="UP000540412">
    <property type="component" value="Unassembled WGS sequence"/>
</dbReference>
<proteinExistence type="predicted"/>